<proteinExistence type="predicted"/>
<keyword evidence="2" id="KW-1185">Reference proteome</keyword>
<sequence>MGSPGMGNDPATRFDVIAFGGTASAGQIFYRAGTADPFAG</sequence>
<evidence type="ECO:0000313" key="2">
    <source>
        <dbReference type="Proteomes" id="UP000199283"/>
    </source>
</evidence>
<dbReference type="EMBL" id="FNZQ01000005">
    <property type="protein sequence ID" value="SEL44117.1"/>
    <property type="molecule type" value="Genomic_DNA"/>
</dbReference>
<name>A0A1H7Q9Z7_9RHOB</name>
<organism evidence="1 2">
    <name type="scientific">Jannaschia helgolandensis</name>
    <dbReference type="NCBI Taxonomy" id="188906"/>
    <lineage>
        <taxon>Bacteria</taxon>
        <taxon>Pseudomonadati</taxon>
        <taxon>Pseudomonadota</taxon>
        <taxon>Alphaproteobacteria</taxon>
        <taxon>Rhodobacterales</taxon>
        <taxon>Roseobacteraceae</taxon>
        <taxon>Jannaschia</taxon>
    </lineage>
</organism>
<protein>
    <submittedName>
        <fullName evidence="1">Uncharacterized protein</fullName>
    </submittedName>
</protein>
<dbReference type="Proteomes" id="UP000199283">
    <property type="component" value="Unassembled WGS sequence"/>
</dbReference>
<evidence type="ECO:0000313" key="1">
    <source>
        <dbReference type="EMBL" id="SEL44117.1"/>
    </source>
</evidence>
<dbReference type="STRING" id="188906.SAMN04488526_2686"/>
<accession>A0A1H7Q9Z7</accession>
<dbReference type="AlphaFoldDB" id="A0A1H7Q9Z7"/>
<reference evidence="1 2" key="1">
    <citation type="submission" date="2016-10" db="EMBL/GenBank/DDBJ databases">
        <authorList>
            <person name="de Groot N.N."/>
        </authorList>
    </citation>
    <scope>NUCLEOTIDE SEQUENCE [LARGE SCALE GENOMIC DNA]</scope>
    <source>
        <strain evidence="1 2">DSM 14858</strain>
    </source>
</reference>
<gene>
    <name evidence="1" type="ORF">SAMN04488526_2686</name>
</gene>